<dbReference type="GO" id="GO:0006508">
    <property type="term" value="P:proteolysis"/>
    <property type="evidence" value="ECO:0007669"/>
    <property type="project" value="InterPro"/>
</dbReference>
<dbReference type="AlphaFoldDB" id="A0AAN9HW42"/>
<dbReference type="EMBL" id="JAYWIO010000008">
    <property type="protein sequence ID" value="KAK7247353.1"/>
    <property type="molecule type" value="Genomic_DNA"/>
</dbReference>
<dbReference type="Gene3D" id="3.40.50.1820">
    <property type="entry name" value="alpha/beta hydrolase"/>
    <property type="match status" value="1"/>
</dbReference>
<dbReference type="Pfam" id="PF00450">
    <property type="entry name" value="Peptidase_S10"/>
    <property type="match status" value="1"/>
</dbReference>
<evidence type="ECO:0000313" key="2">
    <source>
        <dbReference type="EMBL" id="KAK7247353.1"/>
    </source>
</evidence>
<comment type="caution">
    <text evidence="2">The sequence shown here is derived from an EMBL/GenBank/DDBJ whole genome shotgun (WGS) entry which is preliminary data.</text>
</comment>
<dbReference type="Proteomes" id="UP001372338">
    <property type="component" value="Unassembled WGS sequence"/>
</dbReference>
<comment type="similarity">
    <text evidence="1">Belongs to the peptidase S10 family.</text>
</comment>
<evidence type="ECO:0000313" key="3">
    <source>
        <dbReference type="Proteomes" id="UP001372338"/>
    </source>
</evidence>
<dbReference type="SUPFAM" id="SSF52047">
    <property type="entry name" value="RNI-like"/>
    <property type="match status" value="1"/>
</dbReference>
<accession>A0AAN9HW42</accession>
<sequence>MYRHAVDLSQGHLVDITLRQFDTYALLHYITDSNSASHLQRLRLLSCHDCISKARLIEVAKKLPLLEELDITNCYYSYYLCMDLALKAIGRCCPLLKSLKLNMKTYPYVKFDGDAFAIVQTMPELRHLQLFGNKLTDEGLLAILDGCPHLESLDLRRCFNVKLAGSLRRRCAQQIKDFLEPYSPTFDYPFHYDKHYRSESENSFDTWSFGGNNDFYLNVFEEKKNHVQEEIDHEQNAWYVGLGETDDDMQVFYYFIKSENNPEKDPLMLWLTGGPGCSSFLG</sequence>
<keyword evidence="3" id="KW-1185">Reference proteome</keyword>
<dbReference type="InterPro" id="IPR032675">
    <property type="entry name" value="LRR_dom_sf"/>
</dbReference>
<name>A0AAN9HW42_CROPI</name>
<dbReference type="SUPFAM" id="SSF53474">
    <property type="entry name" value="alpha/beta-Hydrolases"/>
    <property type="match status" value="1"/>
</dbReference>
<proteinExistence type="inferred from homology"/>
<organism evidence="2 3">
    <name type="scientific">Crotalaria pallida</name>
    <name type="common">Smooth rattlebox</name>
    <name type="synonym">Crotalaria striata</name>
    <dbReference type="NCBI Taxonomy" id="3830"/>
    <lineage>
        <taxon>Eukaryota</taxon>
        <taxon>Viridiplantae</taxon>
        <taxon>Streptophyta</taxon>
        <taxon>Embryophyta</taxon>
        <taxon>Tracheophyta</taxon>
        <taxon>Spermatophyta</taxon>
        <taxon>Magnoliopsida</taxon>
        <taxon>eudicotyledons</taxon>
        <taxon>Gunneridae</taxon>
        <taxon>Pentapetalae</taxon>
        <taxon>rosids</taxon>
        <taxon>fabids</taxon>
        <taxon>Fabales</taxon>
        <taxon>Fabaceae</taxon>
        <taxon>Papilionoideae</taxon>
        <taxon>50 kb inversion clade</taxon>
        <taxon>genistoids sensu lato</taxon>
        <taxon>core genistoids</taxon>
        <taxon>Crotalarieae</taxon>
        <taxon>Crotalaria</taxon>
    </lineage>
</organism>
<dbReference type="SMART" id="SM00367">
    <property type="entry name" value="LRR_CC"/>
    <property type="match status" value="3"/>
</dbReference>
<dbReference type="PANTHER" id="PTHR38926">
    <property type="entry name" value="F-BOX DOMAIN CONTAINING PROTEIN, EXPRESSED"/>
    <property type="match status" value="1"/>
</dbReference>
<dbReference type="Gene3D" id="3.80.10.10">
    <property type="entry name" value="Ribonuclease Inhibitor"/>
    <property type="match status" value="1"/>
</dbReference>
<dbReference type="InterPro" id="IPR029058">
    <property type="entry name" value="AB_hydrolase_fold"/>
</dbReference>
<dbReference type="InterPro" id="IPR001611">
    <property type="entry name" value="Leu-rich_rpt"/>
</dbReference>
<dbReference type="GO" id="GO:0004185">
    <property type="term" value="F:serine-type carboxypeptidase activity"/>
    <property type="evidence" value="ECO:0007669"/>
    <property type="project" value="InterPro"/>
</dbReference>
<evidence type="ECO:0000256" key="1">
    <source>
        <dbReference type="ARBA" id="ARBA00009431"/>
    </source>
</evidence>
<gene>
    <name evidence="2" type="ORF">RIF29_42234</name>
</gene>
<dbReference type="Pfam" id="PF13516">
    <property type="entry name" value="LRR_6"/>
    <property type="match status" value="1"/>
</dbReference>
<dbReference type="PANTHER" id="PTHR38926:SF2">
    <property type="entry name" value="F-BOX_LRR-REPEAT PROTEIN 21-RELATED"/>
    <property type="match status" value="1"/>
</dbReference>
<dbReference type="InterPro" id="IPR006553">
    <property type="entry name" value="Leu-rich_rpt_Cys-con_subtyp"/>
</dbReference>
<reference evidence="2 3" key="1">
    <citation type="submission" date="2024-01" db="EMBL/GenBank/DDBJ databases">
        <title>The genomes of 5 underutilized Papilionoideae crops provide insights into root nodulation and disease resistanc.</title>
        <authorList>
            <person name="Yuan L."/>
        </authorList>
    </citation>
    <scope>NUCLEOTIDE SEQUENCE [LARGE SCALE GENOMIC DNA]</scope>
    <source>
        <strain evidence="2">ZHUSHIDOU_FW_LH</strain>
        <tissue evidence="2">Leaf</tissue>
    </source>
</reference>
<protein>
    <submittedName>
        <fullName evidence="2">Uncharacterized protein</fullName>
    </submittedName>
</protein>
<dbReference type="InterPro" id="IPR001563">
    <property type="entry name" value="Peptidase_S10"/>
</dbReference>